<accession>D7MUA9</accession>
<evidence type="ECO:0000313" key="1">
    <source>
        <dbReference type="EMBL" id="EFH40600.1"/>
    </source>
</evidence>
<dbReference type="HOGENOM" id="CLU_2007046_0_0_1"/>
<evidence type="ECO:0000313" key="2">
    <source>
        <dbReference type="Proteomes" id="UP000008694"/>
    </source>
</evidence>
<organism evidence="2">
    <name type="scientific">Arabidopsis lyrata subsp. lyrata</name>
    <name type="common">Lyre-leaved rock-cress</name>
    <dbReference type="NCBI Taxonomy" id="81972"/>
    <lineage>
        <taxon>Eukaryota</taxon>
        <taxon>Viridiplantae</taxon>
        <taxon>Streptophyta</taxon>
        <taxon>Embryophyta</taxon>
        <taxon>Tracheophyta</taxon>
        <taxon>Spermatophyta</taxon>
        <taxon>Magnoliopsida</taxon>
        <taxon>eudicotyledons</taxon>
        <taxon>Gunneridae</taxon>
        <taxon>Pentapetalae</taxon>
        <taxon>rosids</taxon>
        <taxon>malvids</taxon>
        <taxon>Brassicales</taxon>
        <taxon>Brassicaceae</taxon>
        <taxon>Camelineae</taxon>
        <taxon>Arabidopsis</taxon>
    </lineage>
</organism>
<name>D7MUA9_ARALL</name>
<reference evidence="2" key="1">
    <citation type="journal article" date="2011" name="Nat. Genet.">
        <title>The Arabidopsis lyrata genome sequence and the basis of rapid genome size change.</title>
        <authorList>
            <person name="Hu T.T."/>
            <person name="Pattyn P."/>
            <person name="Bakker E.G."/>
            <person name="Cao J."/>
            <person name="Cheng J.-F."/>
            <person name="Clark R.M."/>
            <person name="Fahlgren N."/>
            <person name="Fawcett J.A."/>
            <person name="Grimwood J."/>
            <person name="Gundlach H."/>
            <person name="Haberer G."/>
            <person name="Hollister J.D."/>
            <person name="Ossowski S."/>
            <person name="Ottilar R.P."/>
            <person name="Salamov A.A."/>
            <person name="Schneeberger K."/>
            <person name="Spannagl M."/>
            <person name="Wang X."/>
            <person name="Yang L."/>
            <person name="Nasrallah M.E."/>
            <person name="Bergelson J."/>
            <person name="Carrington J.C."/>
            <person name="Gaut B.S."/>
            <person name="Schmutz J."/>
            <person name="Mayer K.F.X."/>
            <person name="Van de Peer Y."/>
            <person name="Grigoriev I.V."/>
            <person name="Nordborg M."/>
            <person name="Weigel D."/>
            <person name="Guo Y.-L."/>
        </authorList>
    </citation>
    <scope>NUCLEOTIDE SEQUENCE [LARGE SCALE GENOMIC DNA]</scope>
    <source>
        <strain evidence="2">cv. MN47</strain>
    </source>
</reference>
<dbReference type="EMBL" id="GL348720">
    <property type="protein sequence ID" value="EFH40600.1"/>
    <property type="molecule type" value="Genomic_DNA"/>
</dbReference>
<sequence>MAARSNLSGGVLAFAGRTNVSGGVFALAARRNFSDHSDSSAEEARLNENQLRLQARLLADQALKDSKKRLGLVDQTYLARAIKTCERKSSKFWKRVYKVEKKMLAEKKKKMLAEKKKKNGDQIS</sequence>
<keyword evidence="2" id="KW-1185">Reference proteome</keyword>
<proteinExistence type="predicted"/>
<protein>
    <submittedName>
        <fullName evidence="1">Predicted protein</fullName>
    </submittedName>
</protein>
<dbReference type="AlphaFoldDB" id="D7MUA9"/>
<gene>
    <name evidence="1" type="ORF">ARALYDRAFT_918588</name>
</gene>
<dbReference type="Proteomes" id="UP000008694">
    <property type="component" value="Unassembled WGS sequence"/>
</dbReference>
<dbReference type="Gramene" id="scaffold_801988.1">
    <property type="protein sequence ID" value="scaffold_801988.1"/>
    <property type="gene ID" value="scaffold_801988.1"/>
</dbReference>